<reference evidence="8 9" key="1">
    <citation type="journal article" date="2022" name="Cell">
        <title>Repeat-based holocentromeres influence genome architecture and karyotype evolution.</title>
        <authorList>
            <person name="Hofstatter P.G."/>
            <person name="Thangavel G."/>
            <person name="Lux T."/>
            <person name="Neumann P."/>
            <person name="Vondrak T."/>
            <person name="Novak P."/>
            <person name="Zhang M."/>
            <person name="Costa L."/>
            <person name="Castellani M."/>
            <person name="Scott A."/>
            <person name="Toegelov H."/>
            <person name="Fuchs J."/>
            <person name="Mata-Sucre Y."/>
            <person name="Dias Y."/>
            <person name="Vanzela A.L.L."/>
            <person name="Huettel B."/>
            <person name="Almeida C.C.S."/>
            <person name="Simkova H."/>
            <person name="Souza G."/>
            <person name="Pedrosa-Harand A."/>
            <person name="Macas J."/>
            <person name="Mayer K.F.X."/>
            <person name="Houben A."/>
            <person name="Marques A."/>
        </authorList>
    </citation>
    <scope>NUCLEOTIDE SEQUENCE [LARGE SCALE GENOMIC DNA]</scope>
    <source>
        <strain evidence="8">RhyTen1mFocal</strain>
    </source>
</reference>
<dbReference type="SUPFAM" id="SSF103473">
    <property type="entry name" value="MFS general substrate transporter"/>
    <property type="match status" value="1"/>
</dbReference>
<evidence type="ECO:0000256" key="6">
    <source>
        <dbReference type="SAM" id="Phobius"/>
    </source>
</evidence>
<feature type="transmembrane region" description="Helical" evidence="6">
    <location>
        <begin position="331"/>
        <end position="349"/>
    </location>
</feature>
<gene>
    <name evidence="8" type="ORF">LUZ61_010494</name>
</gene>
<protein>
    <recommendedName>
        <fullName evidence="7">Major facilitator superfamily (MFS) profile domain-containing protein</fullName>
    </recommendedName>
</protein>
<evidence type="ECO:0000256" key="1">
    <source>
        <dbReference type="ARBA" id="ARBA00004141"/>
    </source>
</evidence>
<organism evidence="8 9">
    <name type="scientific">Rhynchospora tenuis</name>
    <dbReference type="NCBI Taxonomy" id="198213"/>
    <lineage>
        <taxon>Eukaryota</taxon>
        <taxon>Viridiplantae</taxon>
        <taxon>Streptophyta</taxon>
        <taxon>Embryophyta</taxon>
        <taxon>Tracheophyta</taxon>
        <taxon>Spermatophyta</taxon>
        <taxon>Magnoliopsida</taxon>
        <taxon>Liliopsida</taxon>
        <taxon>Poales</taxon>
        <taxon>Cyperaceae</taxon>
        <taxon>Cyperoideae</taxon>
        <taxon>Rhynchosporeae</taxon>
        <taxon>Rhynchospora</taxon>
    </lineage>
</organism>
<proteinExistence type="predicted"/>
<name>A0AAD5ZZ76_9POAL</name>
<sequence>MKELGGLTHLFVCTFLFYFSNCMVIPAITDVTLEAICPGEDQCSLAIYLTGLQRAIIGLGALFVTPLVGNLSDKFGRKALLCIPATSVIAPTVILAYSRSTVYFYAAYVAQIFAGIFCEGSMECLSLAYVADKVCERRRASFFGALSGIGTAGIVFGTLAARFLNTSSIFKVSAVLKVITAIHLKAFLPESDAVVATYDEESSRPLCSSSSDTEPAPRLPAFRTIPSLSDMTNLLTSSATLSRVAIITFFSCLGESGLQAALLFYLKVLFQFSKNQFADLLLTTSTAGTISQLTLMPFLSQRLGEEKLLIVGLLAYCAQVFLYSIAWSYWVPYFCASLAILTVFISPSIRSMVSRKVGSTEQGLAQGCITGIGMFSSIIAPLAFTPLTAWFLSNEAPFDFEGFSILCAGFSMLAAFAVSITMRSRSSLASY</sequence>
<evidence type="ECO:0000256" key="5">
    <source>
        <dbReference type="ARBA" id="ARBA00023136"/>
    </source>
</evidence>
<dbReference type="CDD" id="cd17330">
    <property type="entry name" value="MFS_SLC46_TetA_like"/>
    <property type="match status" value="1"/>
</dbReference>
<keyword evidence="3 6" id="KW-0812">Transmembrane</keyword>
<dbReference type="PROSITE" id="PS00216">
    <property type="entry name" value="SUGAR_TRANSPORT_1"/>
    <property type="match status" value="1"/>
</dbReference>
<comment type="caution">
    <text evidence="8">The sequence shown here is derived from an EMBL/GenBank/DDBJ whole genome shotgun (WGS) entry which is preliminary data.</text>
</comment>
<dbReference type="GO" id="GO:0016020">
    <property type="term" value="C:membrane"/>
    <property type="evidence" value="ECO:0007669"/>
    <property type="project" value="UniProtKB-SubCell"/>
</dbReference>
<evidence type="ECO:0000256" key="2">
    <source>
        <dbReference type="ARBA" id="ARBA00022448"/>
    </source>
</evidence>
<evidence type="ECO:0000256" key="4">
    <source>
        <dbReference type="ARBA" id="ARBA00022989"/>
    </source>
</evidence>
<evidence type="ECO:0000256" key="3">
    <source>
        <dbReference type="ARBA" id="ARBA00022692"/>
    </source>
</evidence>
<dbReference type="PANTHER" id="PTHR23504:SF1">
    <property type="entry name" value="GH21943P-RELATED"/>
    <property type="match status" value="1"/>
</dbReference>
<dbReference type="GO" id="GO:0022857">
    <property type="term" value="F:transmembrane transporter activity"/>
    <property type="evidence" value="ECO:0007669"/>
    <property type="project" value="InterPro"/>
</dbReference>
<dbReference type="InterPro" id="IPR011701">
    <property type="entry name" value="MFS"/>
</dbReference>
<dbReference type="EMBL" id="JAMRDG010000001">
    <property type="protein sequence ID" value="KAJ3706789.1"/>
    <property type="molecule type" value="Genomic_DNA"/>
</dbReference>
<dbReference type="Proteomes" id="UP001210211">
    <property type="component" value="Unassembled WGS sequence"/>
</dbReference>
<keyword evidence="5 6" id="KW-0472">Membrane</keyword>
<evidence type="ECO:0000313" key="8">
    <source>
        <dbReference type="EMBL" id="KAJ3706789.1"/>
    </source>
</evidence>
<keyword evidence="2" id="KW-0813">Transport</keyword>
<dbReference type="AlphaFoldDB" id="A0AAD5ZZ76"/>
<feature type="transmembrane region" description="Helical" evidence="6">
    <location>
        <begin position="142"/>
        <end position="164"/>
    </location>
</feature>
<accession>A0AAD5ZZ76</accession>
<dbReference type="Gene3D" id="1.20.1250.20">
    <property type="entry name" value="MFS general substrate transporter like domains"/>
    <property type="match status" value="1"/>
</dbReference>
<feature type="transmembrane region" description="Helical" evidence="6">
    <location>
        <begin position="79"/>
        <end position="97"/>
    </location>
</feature>
<dbReference type="PANTHER" id="PTHR23504">
    <property type="entry name" value="MAJOR FACILITATOR SUPERFAMILY DOMAIN-CONTAINING PROTEIN 10"/>
    <property type="match status" value="1"/>
</dbReference>
<evidence type="ECO:0000313" key="9">
    <source>
        <dbReference type="Proteomes" id="UP001210211"/>
    </source>
</evidence>
<dbReference type="InterPro" id="IPR036259">
    <property type="entry name" value="MFS_trans_sf"/>
</dbReference>
<feature type="domain" description="Major facilitator superfamily (MFS) profile" evidence="7">
    <location>
        <begin position="6"/>
        <end position="426"/>
    </location>
</feature>
<keyword evidence="9" id="KW-1185">Reference proteome</keyword>
<feature type="transmembrane region" description="Helical" evidence="6">
    <location>
        <begin position="308"/>
        <end position="325"/>
    </location>
</feature>
<feature type="transmembrane region" description="Helical" evidence="6">
    <location>
        <begin position="244"/>
        <end position="266"/>
    </location>
</feature>
<feature type="transmembrane region" description="Helical" evidence="6">
    <location>
        <begin position="45"/>
        <end position="67"/>
    </location>
</feature>
<dbReference type="InterPro" id="IPR005829">
    <property type="entry name" value="Sugar_transporter_CS"/>
</dbReference>
<keyword evidence="4 6" id="KW-1133">Transmembrane helix</keyword>
<feature type="transmembrane region" description="Helical" evidence="6">
    <location>
        <begin position="369"/>
        <end position="391"/>
    </location>
</feature>
<dbReference type="PROSITE" id="PS50850">
    <property type="entry name" value="MFS"/>
    <property type="match status" value="1"/>
</dbReference>
<feature type="transmembrane region" description="Helical" evidence="6">
    <location>
        <begin position="403"/>
        <end position="422"/>
    </location>
</feature>
<dbReference type="InterPro" id="IPR020846">
    <property type="entry name" value="MFS_dom"/>
</dbReference>
<evidence type="ECO:0000259" key="7">
    <source>
        <dbReference type="PROSITE" id="PS50850"/>
    </source>
</evidence>
<feature type="transmembrane region" description="Helical" evidence="6">
    <location>
        <begin position="103"/>
        <end position="130"/>
    </location>
</feature>
<dbReference type="Pfam" id="PF07690">
    <property type="entry name" value="MFS_1"/>
    <property type="match status" value="2"/>
</dbReference>
<comment type="subcellular location">
    <subcellularLocation>
        <location evidence="1">Membrane</location>
        <topology evidence="1">Multi-pass membrane protein</topology>
    </subcellularLocation>
</comment>